<evidence type="ECO:0000313" key="11">
    <source>
        <dbReference type="Proteomes" id="UP000582231"/>
    </source>
</evidence>
<accession>A0A852RD64</accession>
<keyword evidence="3 8" id="KW-0663">Pyridoxal phosphate</keyword>
<dbReference type="GO" id="GO:0019346">
    <property type="term" value="P:transsulfuration"/>
    <property type="evidence" value="ECO:0007669"/>
    <property type="project" value="InterPro"/>
</dbReference>
<dbReference type="GO" id="GO:0030170">
    <property type="term" value="F:pyridoxal phosphate binding"/>
    <property type="evidence" value="ECO:0007669"/>
    <property type="project" value="InterPro"/>
</dbReference>
<dbReference type="PIRSF" id="PIRSF001434">
    <property type="entry name" value="CGS"/>
    <property type="match status" value="1"/>
</dbReference>
<dbReference type="NCBIfam" id="NF005871">
    <property type="entry name" value="PRK07811.1"/>
    <property type="match status" value="1"/>
</dbReference>
<comment type="catalytic activity">
    <reaction evidence="4">
        <text>O-succinyl-L-homoserine + L-cysteine = L,L-cystathionine + succinate + H(+)</text>
        <dbReference type="Rhea" id="RHEA:20397"/>
        <dbReference type="ChEBI" id="CHEBI:15378"/>
        <dbReference type="ChEBI" id="CHEBI:30031"/>
        <dbReference type="ChEBI" id="CHEBI:35235"/>
        <dbReference type="ChEBI" id="CHEBI:57661"/>
        <dbReference type="ChEBI" id="CHEBI:58161"/>
        <dbReference type="EC" id="2.5.1.48"/>
    </reaction>
</comment>
<dbReference type="PANTHER" id="PTHR11808">
    <property type="entry name" value="TRANS-SULFURATION ENZYME FAMILY MEMBER"/>
    <property type="match status" value="1"/>
</dbReference>
<evidence type="ECO:0000256" key="4">
    <source>
        <dbReference type="ARBA" id="ARBA00051441"/>
    </source>
</evidence>
<evidence type="ECO:0000256" key="6">
    <source>
        <dbReference type="ARBA" id="ARBA00068008"/>
    </source>
</evidence>
<dbReference type="PANTHER" id="PTHR11808:SF15">
    <property type="entry name" value="CYSTATHIONINE GAMMA-LYASE"/>
    <property type="match status" value="1"/>
</dbReference>
<dbReference type="InterPro" id="IPR015424">
    <property type="entry name" value="PyrdxlP-dep_Trfase"/>
</dbReference>
<evidence type="ECO:0000256" key="5">
    <source>
        <dbReference type="ARBA" id="ARBA00066530"/>
    </source>
</evidence>
<gene>
    <name evidence="10" type="ORF">BJ958_002683</name>
</gene>
<dbReference type="CDD" id="cd00614">
    <property type="entry name" value="CGS_like"/>
    <property type="match status" value="1"/>
</dbReference>
<dbReference type="GO" id="GO:0005737">
    <property type="term" value="C:cytoplasm"/>
    <property type="evidence" value="ECO:0007669"/>
    <property type="project" value="TreeGrafter"/>
</dbReference>
<evidence type="ECO:0000256" key="1">
    <source>
        <dbReference type="ARBA" id="ARBA00001933"/>
    </source>
</evidence>
<comment type="cofactor">
    <cofactor evidence="1 9">
        <name>pyridoxal 5'-phosphate</name>
        <dbReference type="ChEBI" id="CHEBI:597326"/>
    </cofactor>
</comment>
<dbReference type="RefSeq" id="WP_179727294.1">
    <property type="nucleotide sequence ID" value="NZ_BAABEF010000001.1"/>
</dbReference>
<comment type="caution">
    <text evidence="10">The sequence shown here is derived from an EMBL/GenBank/DDBJ whole genome shotgun (WGS) entry which is preliminary data.</text>
</comment>
<dbReference type="FunFam" id="3.90.1150.10:FF:000008">
    <property type="entry name" value="Cystathionine gamma-synthase"/>
    <property type="match status" value="1"/>
</dbReference>
<evidence type="ECO:0000256" key="3">
    <source>
        <dbReference type="ARBA" id="ARBA00022898"/>
    </source>
</evidence>
<dbReference type="Proteomes" id="UP000582231">
    <property type="component" value="Unassembled WGS sequence"/>
</dbReference>
<keyword evidence="10" id="KW-0808">Transferase</keyword>
<dbReference type="InterPro" id="IPR000277">
    <property type="entry name" value="Cys/Met-Metab_PyrdxlP-dep_enz"/>
</dbReference>
<dbReference type="EMBL" id="JACCBF010000001">
    <property type="protein sequence ID" value="NYD31137.1"/>
    <property type="molecule type" value="Genomic_DNA"/>
</dbReference>
<evidence type="ECO:0000256" key="8">
    <source>
        <dbReference type="PIRSR" id="PIRSR001434-2"/>
    </source>
</evidence>
<dbReference type="SUPFAM" id="SSF53383">
    <property type="entry name" value="PLP-dependent transferases"/>
    <property type="match status" value="1"/>
</dbReference>
<keyword evidence="11" id="KW-1185">Reference proteome</keyword>
<reference evidence="10 11" key="1">
    <citation type="submission" date="2020-07" db="EMBL/GenBank/DDBJ databases">
        <title>Sequencing the genomes of 1000 actinobacteria strains.</title>
        <authorList>
            <person name="Klenk H.-P."/>
        </authorList>
    </citation>
    <scope>NUCLEOTIDE SEQUENCE [LARGE SCALE GENOMIC DNA]</scope>
    <source>
        <strain evidence="10 11">DSM 19082</strain>
    </source>
</reference>
<organism evidence="10 11">
    <name type="scientific">Nocardioides kongjuensis</name>
    <dbReference type="NCBI Taxonomy" id="349522"/>
    <lineage>
        <taxon>Bacteria</taxon>
        <taxon>Bacillati</taxon>
        <taxon>Actinomycetota</taxon>
        <taxon>Actinomycetes</taxon>
        <taxon>Propionibacteriales</taxon>
        <taxon>Nocardioidaceae</taxon>
        <taxon>Nocardioides</taxon>
    </lineage>
</organism>
<dbReference type="GO" id="GO:0004123">
    <property type="term" value="F:cystathionine gamma-lyase activity"/>
    <property type="evidence" value="ECO:0007669"/>
    <property type="project" value="TreeGrafter"/>
</dbReference>
<proteinExistence type="inferred from homology"/>
<evidence type="ECO:0000313" key="10">
    <source>
        <dbReference type="EMBL" id="NYD31137.1"/>
    </source>
</evidence>
<dbReference type="AlphaFoldDB" id="A0A852RD64"/>
<dbReference type="EC" id="2.5.1.48" evidence="5"/>
<dbReference type="GO" id="GO:0003962">
    <property type="term" value="F:cystathionine gamma-synthase activity"/>
    <property type="evidence" value="ECO:0007669"/>
    <property type="project" value="UniProtKB-EC"/>
</dbReference>
<protein>
    <recommendedName>
        <fullName evidence="6">Cystathionine gamma-synthase</fullName>
        <ecNumber evidence="5">2.5.1.48</ecNumber>
    </recommendedName>
    <alternativeName>
        <fullName evidence="7">O-succinylhomoserine (thiol)-lyase</fullName>
    </alternativeName>
</protein>
<dbReference type="Gene3D" id="3.90.1150.10">
    <property type="entry name" value="Aspartate Aminotransferase, domain 1"/>
    <property type="match status" value="1"/>
</dbReference>
<dbReference type="FunFam" id="3.40.640.10:FF:000009">
    <property type="entry name" value="Cystathionine gamma-synthase homolog"/>
    <property type="match status" value="1"/>
</dbReference>
<sequence>MSDNHIDEHLDGAGFETRAIHAGYAPDPTTGAVIPPIYATSTYAQDGVGGLRNGYEYSRSANPTRTALESTLAALEGGAHGYAFASGLAAEDTLIRALCKPGDHVVLPNDAYGGTFRLFDKVATVWGVEHSPAPVTDVDAVRAAIKPGVTRMVWVETPTNPLLSIGDIEALAAVAHDAGALLVVDNTFASSYLQQPLALGADVVVHSTTKYAGGHSDVVGGALVVDDDALAERIGFHQNSIGGVAGPFDSWLVLRGLKTLALRMERHSDNAEKVADFLGSHPAVSQVIYPGLADHPGHAVASRQMKRYGGMVSFRVKGGEEQALAICAATKVFTLGESLGGVESLIEHPGRMTHASVAGTDLEVPADLVRLSVGIETSEDQLADLDRALASTT</sequence>
<dbReference type="Pfam" id="PF01053">
    <property type="entry name" value="Cys_Met_Meta_PP"/>
    <property type="match status" value="1"/>
</dbReference>
<evidence type="ECO:0000256" key="7">
    <source>
        <dbReference type="ARBA" id="ARBA00083849"/>
    </source>
</evidence>
<dbReference type="Gene3D" id="3.40.640.10">
    <property type="entry name" value="Type I PLP-dependent aspartate aminotransferase-like (Major domain)"/>
    <property type="match status" value="1"/>
</dbReference>
<name>A0A852RD64_9ACTN</name>
<dbReference type="InterPro" id="IPR015421">
    <property type="entry name" value="PyrdxlP-dep_Trfase_major"/>
</dbReference>
<dbReference type="InterPro" id="IPR015422">
    <property type="entry name" value="PyrdxlP-dep_Trfase_small"/>
</dbReference>
<evidence type="ECO:0000256" key="9">
    <source>
        <dbReference type="RuleBase" id="RU362118"/>
    </source>
</evidence>
<evidence type="ECO:0000256" key="2">
    <source>
        <dbReference type="ARBA" id="ARBA00009077"/>
    </source>
</evidence>
<feature type="modified residue" description="N6-(pyridoxal phosphate)lysine" evidence="8">
    <location>
        <position position="210"/>
    </location>
</feature>
<comment type="similarity">
    <text evidence="2 9">Belongs to the trans-sulfuration enzymes family.</text>
</comment>
<dbReference type="GO" id="GO:0019343">
    <property type="term" value="P:cysteine biosynthetic process via cystathionine"/>
    <property type="evidence" value="ECO:0007669"/>
    <property type="project" value="TreeGrafter"/>
</dbReference>